<proteinExistence type="predicted"/>
<dbReference type="InterPro" id="IPR036397">
    <property type="entry name" value="RNaseH_sf"/>
</dbReference>
<keyword evidence="2" id="KW-1185">Reference proteome</keyword>
<dbReference type="Ensembl" id="ENSORLT00000038939.1">
    <property type="protein sequence ID" value="ENSORLP00000034625.1"/>
    <property type="gene ID" value="ENSORLG00000022845.1"/>
</dbReference>
<evidence type="ECO:0008006" key="3">
    <source>
        <dbReference type="Google" id="ProtNLM"/>
    </source>
</evidence>
<accession>A0A3B3HSA7</accession>
<dbReference type="GO" id="GO:0003676">
    <property type="term" value="F:nucleic acid binding"/>
    <property type="evidence" value="ECO:0007669"/>
    <property type="project" value="InterPro"/>
</dbReference>
<dbReference type="InParanoid" id="A0A3B3HSA7"/>
<evidence type="ECO:0000313" key="1">
    <source>
        <dbReference type="Ensembl" id="ENSORLP00000034625.1"/>
    </source>
</evidence>
<dbReference type="AlphaFoldDB" id="A0A3B3HSA7"/>
<evidence type="ECO:0000313" key="2">
    <source>
        <dbReference type="Proteomes" id="UP000001038"/>
    </source>
</evidence>
<organism evidence="1 2">
    <name type="scientific">Oryzias latipes</name>
    <name type="common">Japanese rice fish</name>
    <name type="synonym">Japanese killifish</name>
    <dbReference type="NCBI Taxonomy" id="8090"/>
    <lineage>
        <taxon>Eukaryota</taxon>
        <taxon>Metazoa</taxon>
        <taxon>Chordata</taxon>
        <taxon>Craniata</taxon>
        <taxon>Vertebrata</taxon>
        <taxon>Euteleostomi</taxon>
        <taxon>Actinopterygii</taxon>
        <taxon>Neopterygii</taxon>
        <taxon>Teleostei</taxon>
        <taxon>Neoteleostei</taxon>
        <taxon>Acanthomorphata</taxon>
        <taxon>Ovalentaria</taxon>
        <taxon>Atherinomorphae</taxon>
        <taxon>Beloniformes</taxon>
        <taxon>Adrianichthyidae</taxon>
        <taxon>Oryziinae</taxon>
        <taxon>Oryzias</taxon>
    </lineage>
</organism>
<dbReference type="Bgee" id="ENSORLG00000022845">
    <property type="expression patterns" value="Expressed in sexually immature organism"/>
</dbReference>
<reference evidence="1" key="2">
    <citation type="submission" date="2025-08" db="UniProtKB">
        <authorList>
            <consortium name="Ensembl"/>
        </authorList>
    </citation>
    <scope>IDENTIFICATION</scope>
    <source>
        <strain evidence="1">Hd-rR</strain>
    </source>
</reference>
<dbReference type="GeneTree" id="ENSGT01020000230579"/>
<dbReference type="Gene3D" id="3.30.420.10">
    <property type="entry name" value="Ribonuclease H-like superfamily/Ribonuclease H"/>
    <property type="match status" value="1"/>
</dbReference>
<protein>
    <recommendedName>
        <fullName evidence="3">Tc1-like transposase DDE domain-containing protein</fullName>
    </recommendedName>
</protein>
<reference evidence="1 2" key="1">
    <citation type="journal article" date="2007" name="Nature">
        <title>The medaka draft genome and insights into vertebrate genome evolution.</title>
        <authorList>
            <person name="Kasahara M."/>
            <person name="Naruse K."/>
            <person name="Sasaki S."/>
            <person name="Nakatani Y."/>
            <person name="Qu W."/>
            <person name="Ahsan B."/>
            <person name="Yamada T."/>
            <person name="Nagayasu Y."/>
            <person name="Doi K."/>
            <person name="Kasai Y."/>
            <person name="Jindo T."/>
            <person name="Kobayashi D."/>
            <person name="Shimada A."/>
            <person name="Toyoda A."/>
            <person name="Kuroki Y."/>
            <person name="Fujiyama A."/>
            <person name="Sasaki T."/>
            <person name="Shimizu A."/>
            <person name="Asakawa S."/>
            <person name="Shimizu N."/>
            <person name="Hashimoto S."/>
            <person name="Yang J."/>
            <person name="Lee Y."/>
            <person name="Matsushima K."/>
            <person name="Sugano S."/>
            <person name="Sakaizumi M."/>
            <person name="Narita T."/>
            <person name="Ohishi K."/>
            <person name="Haga S."/>
            <person name="Ohta F."/>
            <person name="Nomoto H."/>
            <person name="Nogata K."/>
            <person name="Morishita T."/>
            <person name="Endo T."/>
            <person name="Shin-I T."/>
            <person name="Takeda H."/>
            <person name="Morishita S."/>
            <person name="Kohara Y."/>
        </authorList>
    </citation>
    <scope>NUCLEOTIDE SEQUENCE [LARGE SCALE GENOMIC DNA]</scope>
    <source>
        <strain evidence="1 2">Hd-rR</strain>
    </source>
</reference>
<sequence>MHDGNGYYGLLAEVPPDILMSLLTLPHMVWPAMNPDLNSIEEVWDLLKQRLDNPTPPPSDLAEAHVALVEEWHALPQNIMRLVRSMRFCCQAVIGANGGNTPY</sequence>
<name>A0A3B3HSA7_ORYLA</name>
<dbReference type="Proteomes" id="UP000001038">
    <property type="component" value="Chromosome 10"/>
</dbReference>
<reference evidence="1" key="3">
    <citation type="submission" date="2025-09" db="UniProtKB">
        <authorList>
            <consortium name="Ensembl"/>
        </authorList>
    </citation>
    <scope>IDENTIFICATION</scope>
    <source>
        <strain evidence="1">Hd-rR</strain>
    </source>
</reference>